<comment type="caution">
    <text evidence="1">The sequence shown here is derived from an EMBL/GenBank/DDBJ whole genome shotgun (WGS) entry which is preliminary data.</text>
</comment>
<dbReference type="InterPro" id="IPR021223">
    <property type="entry name" value="AbiGi"/>
</dbReference>
<dbReference type="Pfam" id="PF10899">
    <property type="entry name" value="AbiGi"/>
    <property type="match status" value="1"/>
</dbReference>
<evidence type="ECO:0000313" key="2">
    <source>
        <dbReference type="Proteomes" id="UP000247346"/>
    </source>
</evidence>
<evidence type="ECO:0000313" key="1">
    <source>
        <dbReference type="EMBL" id="PPU83059.1"/>
    </source>
</evidence>
<accession>A0A2P5Z557</accession>
<dbReference type="EMBL" id="MDEK01000006">
    <property type="protein sequence ID" value="PPU83059.1"/>
    <property type="molecule type" value="Genomic_DNA"/>
</dbReference>
<reference evidence="1 2" key="1">
    <citation type="submission" date="2016-08" db="EMBL/GenBank/DDBJ databases">
        <authorList>
            <person name="Seilhamer J.J."/>
        </authorList>
    </citation>
    <scope>NUCLEOTIDE SEQUENCE [LARGE SCALE GENOMIC DNA]</scope>
    <source>
        <strain evidence="1 2">CFBP4641</strain>
    </source>
</reference>
<dbReference type="Proteomes" id="UP000247346">
    <property type="component" value="Unassembled WGS sequence"/>
</dbReference>
<sequence>MEKSMTRDIQQAAAAPAICQNCQTPGLAPQTLFHFTNKQALRGILQSNFRVAYSRERIIHRGGQIEFAAPMVSFCDLRLSELRSHMTNYGRYGLGMKKEWAARNGVNPVYYISSQASLTGDYIAAVREIWRLREHLHPRAADSPFLQENQQAATTWPDQFDIDGTHSKLMELHRYMKNYEAPLYRQGELKNENYRFADEREWRFVPPWNTVWPLAAAQAMEDPGKRAYLNGECGSIPLHFDPNDINYIIVESESERDEIIRHIKESKEPKYDTVDVQRLASRILSAEQIANDF</sequence>
<dbReference type="AlphaFoldDB" id="A0A2P5Z557"/>
<proteinExistence type="predicted"/>
<protein>
    <submittedName>
        <fullName evidence="1">Uncharacterized protein</fullName>
    </submittedName>
</protein>
<name>A0A2P5Z557_9XANT</name>
<organism evidence="1 2">
    <name type="scientific">Xanthomonas sacchari</name>
    <dbReference type="NCBI Taxonomy" id="56458"/>
    <lineage>
        <taxon>Bacteria</taxon>
        <taxon>Pseudomonadati</taxon>
        <taxon>Pseudomonadota</taxon>
        <taxon>Gammaproteobacteria</taxon>
        <taxon>Lysobacterales</taxon>
        <taxon>Lysobacteraceae</taxon>
        <taxon>Xanthomonas</taxon>
    </lineage>
</organism>
<gene>
    <name evidence="1" type="ORF">XsacCFBP4641_07720</name>
</gene>